<keyword evidence="2" id="KW-0479">Metal-binding</keyword>
<dbReference type="EMBL" id="JACHLX010000001">
    <property type="protein sequence ID" value="MBB5809730.1"/>
    <property type="molecule type" value="Genomic_DNA"/>
</dbReference>
<dbReference type="Gene3D" id="3.10.20.30">
    <property type="match status" value="1"/>
</dbReference>
<dbReference type="GeneID" id="93837135"/>
<comment type="caution">
    <text evidence="8">The sequence shown here is derived from an EMBL/GenBank/DDBJ whole genome shotgun (WGS) entry which is preliminary data.</text>
</comment>
<dbReference type="InterPro" id="IPR012675">
    <property type="entry name" value="Beta-grasp_dom_sf"/>
</dbReference>
<evidence type="ECO:0000259" key="7">
    <source>
        <dbReference type="PROSITE" id="PS51085"/>
    </source>
</evidence>
<evidence type="ECO:0000256" key="1">
    <source>
        <dbReference type="ARBA" id="ARBA00022714"/>
    </source>
</evidence>
<dbReference type="InterPro" id="IPR036010">
    <property type="entry name" value="2Fe-2S_ferredoxin-like_sf"/>
</dbReference>
<dbReference type="SUPFAM" id="SSF47741">
    <property type="entry name" value="CO dehydrogenase ISP C-domain like"/>
    <property type="match status" value="1"/>
</dbReference>
<comment type="pathway">
    <text evidence="6">Alkaloid degradation; nicotine degradation.</text>
</comment>
<dbReference type="PROSITE" id="PS51318">
    <property type="entry name" value="TAT"/>
    <property type="match status" value="1"/>
</dbReference>
<dbReference type="Pfam" id="PF01799">
    <property type="entry name" value="Fer2_2"/>
    <property type="match status" value="1"/>
</dbReference>
<dbReference type="FunFam" id="1.10.150.120:FF:000003">
    <property type="entry name" value="Carbon monoxide dehydrogenase, small subunit"/>
    <property type="match status" value="1"/>
</dbReference>
<evidence type="ECO:0000256" key="2">
    <source>
        <dbReference type="ARBA" id="ARBA00022723"/>
    </source>
</evidence>
<dbReference type="InterPro" id="IPR002888">
    <property type="entry name" value="2Fe-2S-bd"/>
</dbReference>
<dbReference type="PANTHER" id="PTHR45331:SF2">
    <property type="entry name" value="OXIDOREDUCTASE WITH IRON-SULFUR SUBUNIT"/>
    <property type="match status" value="1"/>
</dbReference>
<accession>A0AA89PYM3</accession>
<dbReference type="InterPro" id="IPR001041">
    <property type="entry name" value="2Fe-2S_ferredoxin-type"/>
</dbReference>
<dbReference type="AlphaFoldDB" id="A0AA89PYM3"/>
<proteinExistence type="predicted"/>
<dbReference type="InterPro" id="IPR052914">
    <property type="entry name" value="Aldehyde_Oxdr_Iron-Sulfur"/>
</dbReference>
<keyword evidence="4" id="KW-0408">Iron</keyword>
<dbReference type="FunFam" id="3.10.20.30:FF:000020">
    <property type="entry name" value="Xanthine dehydrogenase iron-sulfur subunit"/>
    <property type="match status" value="1"/>
</dbReference>
<evidence type="ECO:0000256" key="3">
    <source>
        <dbReference type="ARBA" id="ARBA00023002"/>
    </source>
</evidence>
<dbReference type="PROSITE" id="PS51085">
    <property type="entry name" value="2FE2S_FER_2"/>
    <property type="match status" value="1"/>
</dbReference>
<keyword evidence="5" id="KW-0411">Iron-sulfur</keyword>
<sequence>MPDEVSPHPSRRVVVGGGLAVGAAVAAGSYLSATSAEGAPAAEAMRQVSLTVNGGRLKLAVDPRASLLDTLRDEVGVTGPKKGCNQGACGACTVLLDGQRVLSCLTFAVLHDGQEVTTVEGIGDGDRLHPVQQAFMDHDAFQCGFCTSGQIMSAVALLESEEPGITEDRIPEAMSGNLCRCAAYCNIRDAITSASATMAKGR</sequence>
<organism evidence="8 9">
    <name type="scientific">Streptomyces collinus</name>
    <dbReference type="NCBI Taxonomy" id="42684"/>
    <lineage>
        <taxon>Bacteria</taxon>
        <taxon>Bacillati</taxon>
        <taxon>Actinomycetota</taxon>
        <taxon>Actinomycetes</taxon>
        <taxon>Kitasatosporales</taxon>
        <taxon>Streptomycetaceae</taxon>
        <taxon>Streptomyces</taxon>
    </lineage>
</organism>
<dbReference type="GO" id="GO:0016903">
    <property type="term" value="F:oxidoreductase activity, acting on the aldehyde or oxo group of donors"/>
    <property type="evidence" value="ECO:0007669"/>
    <property type="project" value="TreeGrafter"/>
</dbReference>
<dbReference type="SUPFAM" id="SSF54292">
    <property type="entry name" value="2Fe-2S ferredoxin-like"/>
    <property type="match status" value="1"/>
</dbReference>
<keyword evidence="3" id="KW-0560">Oxidoreductase</keyword>
<dbReference type="CDD" id="cd00207">
    <property type="entry name" value="fer2"/>
    <property type="match status" value="1"/>
</dbReference>
<reference evidence="8 9" key="1">
    <citation type="submission" date="2020-08" db="EMBL/GenBank/DDBJ databases">
        <title>Sequencing the genomes of 1000 actinobacteria strains.</title>
        <authorList>
            <person name="Klenk H.-P."/>
        </authorList>
    </citation>
    <scope>NUCLEOTIDE SEQUENCE [LARGE SCALE GENOMIC DNA]</scope>
    <source>
        <strain evidence="8 9">DSM 40129</strain>
    </source>
</reference>
<dbReference type="Proteomes" id="UP000579531">
    <property type="component" value="Unassembled WGS sequence"/>
</dbReference>
<evidence type="ECO:0000256" key="6">
    <source>
        <dbReference type="ARBA" id="ARBA00060707"/>
    </source>
</evidence>
<dbReference type="Pfam" id="PF00111">
    <property type="entry name" value="Fer2"/>
    <property type="match status" value="1"/>
</dbReference>
<dbReference type="GO" id="GO:0046872">
    <property type="term" value="F:metal ion binding"/>
    <property type="evidence" value="ECO:0007669"/>
    <property type="project" value="UniProtKB-KW"/>
</dbReference>
<dbReference type="InterPro" id="IPR006311">
    <property type="entry name" value="TAT_signal"/>
</dbReference>
<keyword evidence="1" id="KW-0001">2Fe-2S</keyword>
<evidence type="ECO:0000313" key="9">
    <source>
        <dbReference type="Proteomes" id="UP000579531"/>
    </source>
</evidence>
<protein>
    <submittedName>
        <fullName evidence="8">Xanthine dehydrogenase YagT iron-sulfur-binding subunit</fullName>
    </submittedName>
</protein>
<feature type="domain" description="2Fe-2S ferredoxin-type" evidence="7">
    <location>
        <begin position="46"/>
        <end position="122"/>
    </location>
</feature>
<evidence type="ECO:0000256" key="4">
    <source>
        <dbReference type="ARBA" id="ARBA00023004"/>
    </source>
</evidence>
<dbReference type="GO" id="GO:0051537">
    <property type="term" value="F:2 iron, 2 sulfur cluster binding"/>
    <property type="evidence" value="ECO:0007669"/>
    <property type="project" value="UniProtKB-KW"/>
</dbReference>
<name>A0AA89PYM3_STRCU</name>
<dbReference type="InterPro" id="IPR036884">
    <property type="entry name" value="2Fe-2S-bd_dom_sf"/>
</dbReference>
<gene>
    <name evidence="8" type="ORF">HNR72_000758</name>
</gene>
<dbReference type="RefSeq" id="WP_184843690.1">
    <property type="nucleotide sequence ID" value="NZ_BAABFE010000004.1"/>
</dbReference>
<dbReference type="InterPro" id="IPR006058">
    <property type="entry name" value="2Fe2S_fd_BS"/>
</dbReference>
<dbReference type="Gene3D" id="1.10.150.120">
    <property type="entry name" value="[2Fe-2S]-binding domain"/>
    <property type="match status" value="1"/>
</dbReference>
<dbReference type="PANTHER" id="PTHR45331">
    <property type="entry name" value="OXIDOREDUCTASE, IRON-SULPHUR BINDING SUBUNIT-RELATED-RELATED"/>
    <property type="match status" value="1"/>
</dbReference>
<keyword evidence="9" id="KW-1185">Reference proteome</keyword>
<evidence type="ECO:0000313" key="8">
    <source>
        <dbReference type="EMBL" id="MBB5809730.1"/>
    </source>
</evidence>
<dbReference type="PROSITE" id="PS00197">
    <property type="entry name" value="2FE2S_FER_1"/>
    <property type="match status" value="1"/>
</dbReference>
<evidence type="ECO:0000256" key="5">
    <source>
        <dbReference type="ARBA" id="ARBA00023014"/>
    </source>
</evidence>